<dbReference type="Gene3D" id="1.25.40.390">
    <property type="match status" value="1"/>
</dbReference>
<protein>
    <submittedName>
        <fullName evidence="6">RagB/SusD family nutrient uptake outer membrane protein</fullName>
    </submittedName>
</protein>
<evidence type="ECO:0000313" key="6">
    <source>
        <dbReference type="EMBL" id="KAA6310106.1"/>
    </source>
</evidence>
<name>A0A5J4PKH1_9ZZZZ</name>
<keyword evidence="4" id="KW-0998">Cell outer membrane</keyword>
<keyword evidence="3" id="KW-0472">Membrane</keyword>
<evidence type="ECO:0000256" key="1">
    <source>
        <dbReference type="ARBA" id="ARBA00004442"/>
    </source>
</evidence>
<evidence type="ECO:0000256" key="4">
    <source>
        <dbReference type="ARBA" id="ARBA00023237"/>
    </source>
</evidence>
<dbReference type="SUPFAM" id="SSF48452">
    <property type="entry name" value="TPR-like"/>
    <property type="match status" value="1"/>
</dbReference>
<dbReference type="AlphaFoldDB" id="A0A5J4PKH1"/>
<proteinExistence type="predicted"/>
<evidence type="ECO:0000259" key="5">
    <source>
        <dbReference type="Pfam" id="PF07980"/>
    </source>
</evidence>
<keyword evidence="2" id="KW-0732">Signal</keyword>
<dbReference type="InterPro" id="IPR011990">
    <property type="entry name" value="TPR-like_helical_dom_sf"/>
</dbReference>
<dbReference type="InterPro" id="IPR012944">
    <property type="entry name" value="SusD_RagB_dom"/>
</dbReference>
<organism evidence="6">
    <name type="scientific">termite gut metagenome</name>
    <dbReference type="NCBI Taxonomy" id="433724"/>
    <lineage>
        <taxon>unclassified sequences</taxon>
        <taxon>metagenomes</taxon>
        <taxon>organismal metagenomes</taxon>
    </lineage>
</organism>
<comment type="caution">
    <text evidence="6">The sequence shown here is derived from an EMBL/GenBank/DDBJ whole genome shotgun (WGS) entry which is preliminary data.</text>
</comment>
<comment type="subcellular location">
    <subcellularLocation>
        <location evidence="1">Cell outer membrane</location>
    </subcellularLocation>
</comment>
<gene>
    <name evidence="6" type="ORF">EZS27_038529</name>
</gene>
<evidence type="ECO:0000256" key="3">
    <source>
        <dbReference type="ARBA" id="ARBA00023136"/>
    </source>
</evidence>
<reference evidence="6" key="1">
    <citation type="submission" date="2019-03" db="EMBL/GenBank/DDBJ databases">
        <title>Single cell metagenomics reveals metabolic interactions within the superorganism composed of flagellate Streblomastix strix and complex community of Bacteroidetes bacteria on its surface.</title>
        <authorList>
            <person name="Treitli S.C."/>
            <person name="Kolisko M."/>
            <person name="Husnik F."/>
            <person name="Keeling P."/>
            <person name="Hampl V."/>
        </authorList>
    </citation>
    <scope>NUCLEOTIDE SEQUENCE</scope>
    <source>
        <strain evidence="6">STM</strain>
    </source>
</reference>
<sequence>MQSTDPAYVIRIAELYLIRAEARAKKVSADLSGAIADLNAIRQRADLAPFPSTSNVQAVILAIEEERRIEFAFEAHRWYDLVRTERVKEVLGVEKNYWLFPIPQADILSDPDIEQNPGY</sequence>
<evidence type="ECO:0000256" key="2">
    <source>
        <dbReference type="ARBA" id="ARBA00022729"/>
    </source>
</evidence>
<dbReference type="GO" id="GO:0009279">
    <property type="term" value="C:cell outer membrane"/>
    <property type="evidence" value="ECO:0007669"/>
    <property type="project" value="UniProtKB-SubCell"/>
</dbReference>
<dbReference type="EMBL" id="SNRY01007599">
    <property type="protein sequence ID" value="KAA6310106.1"/>
    <property type="molecule type" value="Genomic_DNA"/>
</dbReference>
<dbReference type="Pfam" id="PF07980">
    <property type="entry name" value="SusD_RagB"/>
    <property type="match status" value="1"/>
</dbReference>
<accession>A0A5J4PKH1</accession>
<feature type="domain" description="RagB/SusD" evidence="5">
    <location>
        <begin position="3"/>
        <end position="90"/>
    </location>
</feature>